<dbReference type="SUPFAM" id="SSF74653">
    <property type="entry name" value="TolA/TonB C-terminal domain"/>
    <property type="match status" value="1"/>
</dbReference>
<dbReference type="Gene3D" id="3.30.1150.10">
    <property type="match status" value="1"/>
</dbReference>
<dbReference type="AlphaFoldDB" id="A0A7U8C3L2"/>
<dbReference type="Proteomes" id="UP000002171">
    <property type="component" value="Unassembled WGS sequence"/>
</dbReference>
<evidence type="ECO:0000256" key="1">
    <source>
        <dbReference type="ARBA" id="ARBA00004167"/>
    </source>
</evidence>
<proteinExistence type="predicted"/>
<evidence type="ECO:0000256" key="4">
    <source>
        <dbReference type="ARBA" id="ARBA00023136"/>
    </source>
</evidence>
<dbReference type="OrthoDB" id="9779830at2"/>
<organism evidence="7 8">
    <name type="scientific">Neptuniibacter caesariensis</name>
    <dbReference type="NCBI Taxonomy" id="207954"/>
    <lineage>
        <taxon>Bacteria</taxon>
        <taxon>Pseudomonadati</taxon>
        <taxon>Pseudomonadota</taxon>
        <taxon>Gammaproteobacteria</taxon>
        <taxon>Oceanospirillales</taxon>
        <taxon>Oceanospirillaceae</taxon>
        <taxon>Neptuniibacter</taxon>
    </lineage>
</organism>
<dbReference type="EMBL" id="AAOW01000023">
    <property type="protein sequence ID" value="EAR60136.1"/>
    <property type="molecule type" value="Genomic_DNA"/>
</dbReference>
<dbReference type="GO" id="GO:0019534">
    <property type="term" value="F:toxin transmembrane transporter activity"/>
    <property type="evidence" value="ECO:0007669"/>
    <property type="project" value="InterPro"/>
</dbReference>
<dbReference type="NCBIfam" id="TIGR02794">
    <property type="entry name" value="tolA_full"/>
    <property type="match status" value="1"/>
</dbReference>
<evidence type="ECO:0000313" key="8">
    <source>
        <dbReference type="Proteomes" id="UP000002171"/>
    </source>
</evidence>
<gene>
    <name evidence="7" type="ORF">MED92_08772</name>
</gene>
<accession>A0A7U8C3L2</accession>
<feature type="region of interest" description="Disordered" evidence="5">
    <location>
        <begin position="49"/>
        <end position="181"/>
    </location>
</feature>
<dbReference type="InterPro" id="IPR014161">
    <property type="entry name" value="Tol-Pal_TolA"/>
</dbReference>
<evidence type="ECO:0000256" key="5">
    <source>
        <dbReference type="SAM" id="MobiDB-lite"/>
    </source>
</evidence>
<dbReference type="RefSeq" id="WP_007019423.1">
    <property type="nucleotide sequence ID" value="NZ_CH724125.1"/>
</dbReference>
<name>A0A7U8C3L2_NEPCE</name>
<dbReference type="GO" id="GO:0016020">
    <property type="term" value="C:membrane"/>
    <property type="evidence" value="ECO:0007669"/>
    <property type="project" value="UniProtKB-SubCell"/>
</dbReference>
<dbReference type="Pfam" id="PF13103">
    <property type="entry name" value="TonB_2"/>
    <property type="match status" value="1"/>
</dbReference>
<evidence type="ECO:0000256" key="6">
    <source>
        <dbReference type="SAM" id="Phobius"/>
    </source>
</evidence>
<evidence type="ECO:0000256" key="2">
    <source>
        <dbReference type="ARBA" id="ARBA00022692"/>
    </source>
</evidence>
<keyword evidence="8" id="KW-1185">Reference proteome</keyword>
<feature type="transmembrane region" description="Helical" evidence="6">
    <location>
        <begin position="7"/>
        <end position="30"/>
    </location>
</feature>
<comment type="subcellular location">
    <subcellularLocation>
        <location evidence="1">Membrane</location>
        <topology evidence="1">Single-pass membrane protein</topology>
    </subcellularLocation>
</comment>
<keyword evidence="2 6" id="KW-0812">Transmembrane</keyword>
<evidence type="ECO:0000313" key="7">
    <source>
        <dbReference type="EMBL" id="EAR60136.1"/>
    </source>
</evidence>
<evidence type="ECO:0000256" key="3">
    <source>
        <dbReference type="ARBA" id="ARBA00022989"/>
    </source>
</evidence>
<protein>
    <submittedName>
        <fullName evidence="7">TolA protein</fullName>
    </submittedName>
</protein>
<dbReference type="GO" id="GO:0043213">
    <property type="term" value="P:bacteriocin transport"/>
    <property type="evidence" value="ECO:0007669"/>
    <property type="project" value="InterPro"/>
</dbReference>
<dbReference type="NCBIfam" id="TIGR01352">
    <property type="entry name" value="tonB_Cterm"/>
    <property type="match status" value="1"/>
</dbReference>
<keyword evidence="4 6" id="KW-0472">Membrane</keyword>
<comment type="caution">
    <text evidence="7">The sequence shown here is derived from an EMBL/GenBank/DDBJ whole genome shotgun (WGS) entry which is preliminary data.</text>
</comment>
<sequence>MLRAGSYLIPTILAVALHAVVIALLAQSWFEHDDPVRKVPRHVQAQVVDMKSAKAQKKAEAEAKARKKADQQRRADAEKKRKADEKRKQDLAKKKAAEKKRQQEIAKKKAAEEKKKAADKKRQQEIAKKKAEQARIKKAEAEKKRKAEAAKKAAEAKKKQEAARKAAAEKAAREEAARQAQNEALQEEAAIRAEEERASAMSYEAYIVDQITRNWRRSPSARNGMVVEVTVHLLPSGRVNDRYVTKSSGDSRFDNDALRAIDRVQVFEKLQEMDPVVFDRYFRKRIFRFRPEDLRN</sequence>
<reference evidence="7 8" key="1">
    <citation type="submission" date="2006-02" db="EMBL/GenBank/DDBJ databases">
        <authorList>
            <person name="Pinhassi J."/>
            <person name="Pedros-Alio C."/>
            <person name="Ferriera S."/>
            <person name="Johnson J."/>
            <person name="Kravitz S."/>
            <person name="Halpern A."/>
            <person name="Remington K."/>
            <person name="Beeson K."/>
            <person name="Tran B."/>
            <person name="Rogers Y.-H."/>
            <person name="Friedman R."/>
            <person name="Venter J.C."/>
        </authorList>
    </citation>
    <scope>NUCLEOTIDE SEQUENCE [LARGE SCALE GENOMIC DNA]</scope>
    <source>
        <strain evidence="7 8">MED92</strain>
    </source>
</reference>
<keyword evidence="3 6" id="KW-1133">Transmembrane helix</keyword>
<dbReference type="InterPro" id="IPR006260">
    <property type="entry name" value="TonB/TolA_C"/>
</dbReference>
<feature type="compositionally biased region" description="Basic and acidic residues" evidence="5">
    <location>
        <begin position="57"/>
        <end position="177"/>
    </location>
</feature>